<dbReference type="PROSITE" id="PS51898">
    <property type="entry name" value="TYR_RECOMBINASE"/>
    <property type="match status" value="1"/>
</dbReference>
<dbReference type="CDD" id="cd00397">
    <property type="entry name" value="DNA_BRE_C"/>
    <property type="match status" value="1"/>
</dbReference>
<feature type="region of interest" description="Disordered" evidence="4">
    <location>
        <begin position="481"/>
        <end position="504"/>
    </location>
</feature>
<feature type="compositionally biased region" description="Polar residues" evidence="4">
    <location>
        <begin position="488"/>
        <end position="504"/>
    </location>
</feature>
<reference evidence="6 7" key="1">
    <citation type="submission" date="2020-08" db="EMBL/GenBank/DDBJ databases">
        <title>Genomic Encyclopedia of Type Strains, Phase III (KMG-III): the genomes of soil and plant-associated and newly described type strains.</title>
        <authorList>
            <person name="Whitman W."/>
        </authorList>
    </citation>
    <scope>NUCLEOTIDE SEQUENCE [LARGE SCALE GENOMIC DNA]</scope>
    <source>
        <strain evidence="6 7">CECT 3303</strain>
    </source>
</reference>
<dbReference type="GO" id="GO:0003677">
    <property type="term" value="F:DNA binding"/>
    <property type="evidence" value="ECO:0007669"/>
    <property type="project" value="UniProtKB-KW"/>
</dbReference>
<gene>
    <name evidence="6" type="ORF">FHS22_006725</name>
</gene>
<dbReference type="PANTHER" id="PTHR30349:SF64">
    <property type="entry name" value="PROPHAGE INTEGRASE INTD-RELATED"/>
    <property type="match status" value="1"/>
</dbReference>
<dbReference type="InterPro" id="IPR010998">
    <property type="entry name" value="Integrase_recombinase_N"/>
</dbReference>
<comment type="similarity">
    <text evidence="1">Belongs to the 'phage' integrase family.</text>
</comment>
<comment type="caution">
    <text evidence="6">The sequence shown here is derived from an EMBL/GenBank/DDBJ whole genome shotgun (WGS) entry which is preliminary data.</text>
</comment>
<dbReference type="InterPro" id="IPR011010">
    <property type="entry name" value="DNA_brk_join_enz"/>
</dbReference>
<keyword evidence="2" id="KW-0238">DNA-binding</keyword>
<evidence type="ECO:0000256" key="4">
    <source>
        <dbReference type="SAM" id="MobiDB-lite"/>
    </source>
</evidence>
<dbReference type="RefSeq" id="WP_184948150.1">
    <property type="nucleotide sequence ID" value="NZ_BAAAWZ010000001.1"/>
</dbReference>
<evidence type="ECO:0000313" key="6">
    <source>
        <dbReference type="EMBL" id="MBB5967422.1"/>
    </source>
</evidence>
<organism evidence="6 7">
    <name type="scientific">Planomonospora venezuelensis</name>
    <dbReference type="NCBI Taxonomy" id="1999"/>
    <lineage>
        <taxon>Bacteria</taxon>
        <taxon>Bacillati</taxon>
        <taxon>Actinomycetota</taxon>
        <taxon>Actinomycetes</taxon>
        <taxon>Streptosporangiales</taxon>
        <taxon>Streptosporangiaceae</taxon>
        <taxon>Planomonospora</taxon>
    </lineage>
</organism>
<keyword evidence="3" id="KW-0233">DNA recombination</keyword>
<name>A0A841D9X4_PLAVE</name>
<accession>A0A841D9X4</accession>
<proteinExistence type="inferred from homology"/>
<sequence length="504" mass="55416">MSRASILRHPAAIETRGSQVARIIERTAKSGAKSWLVKWRIGGGRNGKEDFETCYDRTIAESFAELVEDNGERRPPGYPKGCHGLQDPRFRDDGALGMPTFEAYARTEYAARPGASPTQRFTYLTDAERHVFPFLGHLRLDEVTRRVLREWAQQMLARPSARNAHQPHRPLSDEQAARRWAQTCGLAVKPTGRVSPDVLRKWREAGSPRPARPDPGTLSPATVTKIYRGSIKPVLRAAMRQGDDGEPPLLRSSPCDGFRLPPAPVRARQVLYGPEVAVYLTAVGDVDRDTALFIVTMTATGLRWGELAGLHTSGLDAAGCVIHVVQTYARLLNEDTGRWEWRIKPYPKGKKRRDVPISEELAGLLSGRAQGSRSDEPLFQKRTGGYIDYGNQRNDILQPALALARERGLAKHITPHALRHTMITMLRDGGVAPGVMQLVAGHASYQTTAGYSGRQTPAQRALILDAVQPVLQAAGPLFDIPDARDTQASHPNASSASSDTAVYL</sequence>
<dbReference type="InterPro" id="IPR050090">
    <property type="entry name" value="Tyrosine_recombinase_XerCD"/>
</dbReference>
<dbReference type="Gene3D" id="1.10.443.10">
    <property type="entry name" value="Intergrase catalytic core"/>
    <property type="match status" value="1"/>
</dbReference>
<dbReference type="SUPFAM" id="SSF56349">
    <property type="entry name" value="DNA breaking-rejoining enzymes"/>
    <property type="match status" value="2"/>
</dbReference>
<evidence type="ECO:0000256" key="3">
    <source>
        <dbReference type="ARBA" id="ARBA00023172"/>
    </source>
</evidence>
<evidence type="ECO:0000256" key="2">
    <source>
        <dbReference type="ARBA" id="ARBA00023125"/>
    </source>
</evidence>
<protein>
    <submittedName>
        <fullName evidence="6">Integrase</fullName>
    </submittedName>
</protein>
<evidence type="ECO:0000313" key="7">
    <source>
        <dbReference type="Proteomes" id="UP000562352"/>
    </source>
</evidence>
<dbReference type="PANTHER" id="PTHR30349">
    <property type="entry name" value="PHAGE INTEGRASE-RELATED"/>
    <property type="match status" value="1"/>
</dbReference>
<dbReference type="AlphaFoldDB" id="A0A841D9X4"/>
<dbReference type="GO" id="GO:0015074">
    <property type="term" value="P:DNA integration"/>
    <property type="evidence" value="ECO:0007669"/>
    <property type="project" value="InterPro"/>
</dbReference>
<dbReference type="InterPro" id="IPR002104">
    <property type="entry name" value="Integrase_catalytic"/>
</dbReference>
<dbReference type="Pfam" id="PF00589">
    <property type="entry name" value="Phage_integrase"/>
    <property type="match status" value="1"/>
</dbReference>
<dbReference type="GO" id="GO:0006310">
    <property type="term" value="P:DNA recombination"/>
    <property type="evidence" value="ECO:0007669"/>
    <property type="project" value="UniProtKB-KW"/>
</dbReference>
<dbReference type="Proteomes" id="UP000562352">
    <property type="component" value="Unassembled WGS sequence"/>
</dbReference>
<dbReference type="InterPro" id="IPR013762">
    <property type="entry name" value="Integrase-like_cat_sf"/>
</dbReference>
<dbReference type="EMBL" id="JACHJJ010000033">
    <property type="protein sequence ID" value="MBB5967422.1"/>
    <property type="molecule type" value="Genomic_DNA"/>
</dbReference>
<keyword evidence="7" id="KW-1185">Reference proteome</keyword>
<evidence type="ECO:0000259" key="5">
    <source>
        <dbReference type="PROSITE" id="PS51898"/>
    </source>
</evidence>
<dbReference type="Gene3D" id="1.10.150.130">
    <property type="match status" value="1"/>
</dbReference>
<feature type="domain" description="Tyr recombinase" evidence="5">
    <location>
        <begin position="266"/>
        <end position="465"/>
    </location>
</feature>
<evidence type="ECO:0000256" key="1">
    <source>
        <dbReference type="ARBA" id="ARBA00008857"/>
    </source>
</evidence>